<feature type="domain" description="Thioester reductase (TE)" evidence="1">
    <location>
        <begin position="9"/>
        <end position="240"/>
    </location>
</feature>
<dbReference type="eggNOG" id="COG0451">
    <property type="taxonomic scope" value="Bacteria"/>
</dbReference>
<dbReference type="InterPro" id="IPR036291">
    <property type="entry name" value="NAD(P)-bd_dom_sf"/>
</dbReference>
<dbReference type="PANTHER" id="PTHR48079">
    <property type="entry name" value="PROTEIN YEEZ"/>
    <property type="match status" value="1"/>
</dbReference>
<dbReference type="STRING" id="1177154.Y5S_02700"/>
<accession>A0A095UNT9</accession>
<proteinExistence type="predicted"/>
<dbReference type="AlphaFoldDB" id="A0A095UNT9"/>
<protein>
    <recommendedName>
        <fullName evidence="1">Thioester reductase (TE) domain-containing protein</fullName>
    </recommendedName>
</protein>
<dbReference type="OrthoDB" id="9803010at2"/>
<dbReference type="PATRIC" id="fig|1177154.3.peg.2733"/>
<gene>
    <name evidence="2" type="ORF">Y5S_02700</name>
</gene>
<dbReference type="PANTHER" id="PTHR48079:SF6">
    <property type="entry name" value="NAD(P)-BINDING DOMAIN-CONTAINING PROTEIN-RELATED"/>
    <property type="match status" value="1"/>
</dbReference>
<reference evidence="2 3" key="1">
    <citation type="submission" date="2012-09" db="EMBL/GenBank/DDBJ databases">
        <title>Genome Sequence of alkane-degrading Bacterium Alcanivorax sp. 19-m-6.</title>
        <authorList>
            <person name="Lai Q."/>
            <person name="Shao Z."/>
        </authorList>
    </citation>
    <scope>NUCLEOTIDE SEQUENCE [LARGE SCALE GENOMIC DNA]</scope>
    <source>
        <strain evidence="2 3">19-m-6</strain>
    </source>
</reference>
<evidence type="ECO:0000259" key="1">
    <source>
        <dbReference type="Pfam" id="PF07993"/>
    </source>
</evidence>
<dbReference type="InterPro" id="IPR051783">
    <property type="entry name" value="NAD(P)-dependent_oxidoreduct"/>
</dbReference>
<dbReference type="Gene3D" id="3.40.50.720">
    <property type="entry name" value="NAD(P)-binding Rossmann-like Domain"/>
    <property type="match status" value="1"/>
</dbReference>
<organism evidence="2 3">
    <name type="scientific">Alcanivorax nanhaiticus</name>
    <dbReference type="NCBI Taxonomy" id="1177154"/>
    <lineage>
        <taxon>Bacteria</taxon>
        <taxon>Pseudomonadati</taxon>
        <taxon>Pseudomonadota</taxon>
        <taxon>Gammaproteobacteria</taxon>
        <taxon>Oceanospirillales</taxon>
        <taxon>Alcanivoracaceae</taxon>
        <taxon>Alcanivorax</taxon>
    </lineage>
</organism>
<dbReference type="InterPro" id="IPR013120">
    <property type="entry name" value="FAR_NAD-bd"/>
</dbReference>
<dbReference type="GO" id="GO:0005737">
    <property type="term" value="C:cytoplasm"/>
    <property type="evidence" value="ECO:0007669"/>
    <property type="project" value="TreeGrafter"/>
</dbReference>
<evidence type="ECO:0000313" key="3">
    <source>
        <dbReference type="Proteomes" id="UP000029444"/>
    </source>
</evidence>
<comment type="caution">
    <text evidence="2">The sequence shown here is derived from an EMBL/GenBank/DDBJ whole genome shotgun (WGS) entry which is preliminary data.</text>
</comment>
<dbReference type="SUPFAM" id="SSF51735">
    <property type="entry name" value="NAD(P)-binding Rossmann-fold domains"/>
    <property type="match status" value="1"/>
</dbReference>
<keyword evidence="3" id="KW-1185">Reference proteome</keyword>
<sequence length="358" mass="39370">MKHDNPILITGASGFIGRTVCAELSRAQQPVLAMLRDPPRQLPALRREVDALGGQGSLVQAIGGDLDKPDLGLSEPLPALQAIIHLGARFAWQLPMVEARQTNVEGALAVARLAHSQRTRLVFISGFMLENHGHLTRLGINLMHANQTDWQQVYRRAGGYEASKLEAAIRVREYTRDHGVDMIEVQPATVAGDSRSGQLDSQQPLYQLIDNLARGRMAAIPGSREHWLPLVAVDLLAAIIARAATSSVVPPRVLALDRHTPTLQGMLTTVADTLQQRPPRRFLPMAVLAALLRIPGLPRLLNTWPEALHFIQTTRFDTKSSDTFLANQGLAHPPIQAVIAASTRYYQQQHRQPDQQPA</sequence>
<dbReference type="Pfam" id="PF07993">
    <property type="entry name" value="NAD_binding_4"/>
    <property type="match status" value="1"/>
</dbReference>
<name>A0A095UNT9_9GAMM</name>
<dbReference type="GO" id="GO:0004029">
    <property type="term" value="F:aldehyde dehydrogenase (NAD+) activity"/>
    <property type="evidence" value="ECO:0007669"/>
    <property type="project" value="TreeGrafter"/>
</dbReference>
<dbReference type="RefSeq" id="WP_035233700.1">
    <property type="nucleotide sequence ID" value="NZ_ARXV01000011.1"/>
</dbReference>
<dbReference type="EMBL" id="ARXV01000011">
    <property type="protein sequence ID" value="KGD64160.1"/>
    <property type="molecule type" value="Genomic_DNA"/>
</dbReference>
<evidence type="ECO:0000313" key="2">
    <source>
        <dbReference type="EMBL" id="KGD64160.1"/>
    </source>
</evidence>
<dbReference type="Proteomes" id="UP000029444">
    <property type="component" value="Unassembled WGS sequence"/>
</dbReference>